<evidence type="ECO:0000313" key="2">
    <source>
        <dbReference type="Proteomes" id="UP000252378"/>
    </source>
</evidence>
<organism evidence="1 2">
    <name type="scientific">Faecalibacterium prausnitzii</name>
    <dbReference type="NCBI Taxonomy" id="853"/>
    <lineage>
        <taxon>Bacteria</taxon>
        <taxon>Bacillati</taxon>
        <taxon>Bacillota</taxon>
        <taxon>Clostridia</taxon>
        <taxon>Eubacteriales</taxon>
        <taxon>Oscillospiraceae</taxon>
        <taxon>Faecalibacterium</taxon>
    </lineage>
</organism>
<evidence type="ECO:0000313" key="1">
    <source>
        <dbReference type="EMBL" id="RCH47082.1"/>
    </source>
</evidence>
<sequence>MNRKPYSAGAVKFSFWFIEFRKTVQLLAEGKSFSEIKLLNEQENIYSASTKARAQMIYSTVTARIKMLHPSFYPVFLSSDIATQKMFALVAALAHDTLFFDFVYEVVREKMILGVDELTDADIRVFFKDKQAQSEKVAAFQDYTLHRLGAAYKTQLYEAGMLDGNKGSSRKILRPILDIALERWLQDNGYAIMVNALTGVR</sequence>
<proteinExistence type="predicted"/>
<protein>
    <submittedName>
        <fullName evidence="1">DUF1819 domain-containing protein</fullName>
    </submittedName>
</protein>
<dbReference type="AlphaFoldDB" id="A0A367GAT3"/>
<gene>
    <name evidence="1" type="ORF">C7J97_04685</name>
</gene>
<dbReference type="InterPro" id="IPR023137">
    <property type="entry name" value="BrxA_sf"/>
</dbReference>
<reference evidence="1 2" key="1">
    <citation type="submission" date="2018-03" db="EMBL/GenBank/DDBJ databases">
        <title>Complete genome sequencing of Faecalibacterium prausnitzii strains isolated from the human gut.</title>
        <authorList>
            <person name="Fitzgerald B.C."/>
            <person name="Shkoporov A.N."/>
            <person name="Ross P.R."/>
            <person name="Hill C."/>
        </authorList>
    </citation>
    <scope>NUCLEOTIDE SEQUENCE [LARGE SCALE GENOMIC DNA]</scope>
    <source>
        <strain evidence="1 2">ATCC 27768</strain>
    </source>
</reference>
<dbReference type="Gene3D" id="1.10.3540.10">
    <property type="entry name" value="uncharacterized protein from magnetospirillum magneticum domain"/>
    <property type="match status" value="1"/>
</dbReference>
<name>A0A367GAT3_9FIRM</name>
<dbReference type="Proteomes" id="UP000252378">
    <property type="component" value="Unassembled WGS sequence"/>
</dbReference>
<dbReference type="RefSeq" id="WP_113992230.1">
    <property type="nucleotide sequence ID" value="NZ_JANFZK010000005.1"/>
</dbReference>
<dbReference type="Pfam" id="PF08849">
    <property type="entry name" value="BrxA"/>
    <property type="match status" value="1"/>
</dbReference>
<dbReference type="InterPro" id="IPR014948">
    <property type="entry name" value="BrxA"/>
</dbReference>
<dbReference type="EMBL" id="PXUP01000005">
    <property type="protein sequence ID" value="RCH47082.1"/>
    <property type="molecule type" value="Genomic_DNA"/>
</dbReference>
<accession>A0A367GAT3</accession>
<comment type="caution">
    <text evidence="1">The sequence shown here is derived from an EMBL/GenBank/DDBJ whole genome shotgun (WGS) entry which is preliminary data.</text>
</comment>